<accession>A0ABP9VF05</accession>
<keyword evidence="2" id="KW-1185">Reference proteome</keyword>
<sequence length="87" mass="10279">MKLRIFLHAYIDRKLQANIPFEMLTAPRIGEYIKVEGNGNWYRINGIVHCPFNNDNDYQPHIEVYADQVEEMSALRSIHREDEIIGF</sequence>
<dbReference type="RefSeq" id="WP_353543794.1">
    <property type="nucleotide sequence ID" value="NZ_BAABRN010000069.1"/>
</dbReference>
<dbReference type="Proteomes" id="UP001458946">
    <property type="component" value="Unassembled WGS sequence"/>
</dbReference>
<name>A0ABP9VF05_9DEIO</name>
<proteinExistence type="predicted"/>
<protein>
    <submittedName>
        <fullName evidence="1">Uncharacterized protein</fullName>
    </submittedName>
</protein>
<comment type="caution">
    <text evidence="1">The sequence shown here is derived from an EMBL/GenBank/DDBJ whole genome shotgun (WGS) entry which is preliminary data.</text>
</comment>
<gene>
    <name evidence="1" type="ORF">Dxin01_03584</name>
</gene>
<organism evidence="1 2">
    <name type="scientific">Deinococcus xinjiangensis</name>
    <dbReference type="NCBI Taxonomy" id="457454"/>
    <lineage>
        <taxon>Bacteria</taxon>
        <taxon>Thermotogati</taxon>
        <taxon>Deinococcota</taxon>
        <taxon>Deinococci</taxon>
        <taxon>Deinococcales</taxon>
        <taxon>Deinococcaceae</taxon>
        <taxon>Deinococcus</taxon>
    </lineage>
</organism>
<evidence type="ECO:0000313" key="2">
    <source>
        <dbReference type="Proteomes" id="UP001458946"/>
    </source>
</evidence>
<dbReference type="EMBL" id="BAABRN010000069">
    <property type="protein sequence ID" value="GAA5503821.1"/>
    <property type="molecule type" value="Genomic_DNA"/>
</dbReference>
<evidence type="ECO:0000313" key="1">
    <source>
        <dbReference type="EMBL" id="GAA5503821.1"/>
    </source>
</evidence>
<reference evidence="1 2" key="1">
    <citation type="submission" date="2024-02" db="EMBL/GenBank/DDBJ databases">
        <title>Deinococcus xinjiangensis NBRC 107630.</title>
        <authorList>
            <person name="Ichikawa N."/>
            <person name="Katano-Makiyama Y."/>
            <person name="Hidaka K."/>
        </authorList>
    </citation>
    <scope>NUCLEOTIDE SEQUENCE [LARGE SCALE GENOMIC DNA]</scope>
    <source>
        <strain evidence="1 2">NBRC 107630</strain>
    </source>
</reference>